<sequence>MRLPRRVAVFALGMVAVWAAQATVAPSSYQALNWRMIGPFRGGRVLAVAGIPGDARHFYFGAVDGGVWATQDAGRTWQPIFDGEPAGSIGALALAPSNPKVIYVGSGEADMRSDIAHGNGMYKSVDGGKHWTHIGLADSYQIGKILVDPRHPEVVYVAALGHAYGPNAERGVFRSSDGGKTWTKVLSRDDDTGAIDLAFKPGDPDTIYASLWQTRRPPWSVYPPSNGPGSGLYVSHDGGTHWSPVQGNGFPAHPGHIGLATSPARPDRVYALVDAGEGEGGLYRSDDGGAHWNHATGDERLWQRGWYFGGITADPKDADRVYVMNTIVLRSDDGGAHFIALKGDPTGDDFHTLWIDPTDSDRQILGVDQGTLVTLNGGKTWSSWYNQPTAQIYHVSTDNRFPYWVYGAQQDSGAVALPSRSGSGDGITMQQFHEVTPGGESGMIAPDPDDPDIVYGGTVEKLDTRTEQVRSVDPTLAYPLAHYRGAWTLPLTFSKRGTRTLYFANQRLFRTSDGGDHWAPISPDLTREDAGIPPNLDATTAADDDHESKRRGVIYSIAPSPLDAKTLWVGTDDGLVWRSADDGAHWQDITPKPLTPWSKVAGIEPSHFDQGVAYLAIDRHRLDDDAPYIYRTADGGKRWTRIDSGIPRDSFVNVVREDPQQRGLLYAGTERGMFVSFDDGAHWQPLQQNLPMTSVRDIDVHGDDLVIATHGRGFWIMDDVTALRQLADARADAAALFKPAAALRVRPAGFTGTPFPKDEPMAANPPDGAVIDYLLPTGVRGPVTLTVRDAQGQVVRRYSSAEKLATPDPAKLPIAPEWVPEPIRLSTAPGMHRFVWNLRYARPGAPQADQPDQAEPSHKDGVWAPPGQYSVELDVDGRSYRQPLTIQPDPRVHLPPAAYQRQFALARQVEEAGRRAMEASQAATTQLKSLEAREAHADAATRARIETVADKIADVSGVVAHPGPHNSMGAPPKRVDSLRALSMSLMKLEQAVDGADAEPSADAQASWALLSKTLDATLGEWKQLQQGDLAALGANPAKAGQKAH</sequence>
<keyword evidence="4" id="KW-1185">Reference proteome</keyword>
<comment type="caution">
    <text evidence="3">The sequence shown here is derived from an EMBL/GenBank/DDBJ whole genome shotgun (WGS) entry which is preliminary data.</text>
</comment>
<dbReference type="InterPro" id="IPR052025">
    <property type="entry name" value="Xyloglucanase_GH74"/>
</dbReference>
<reference evidence="3 4" key="1">
    <citation type="submission" date="2020-10" db="EMBL/GenBank/DDBJ databases">
        <title>Phylogeny of dyella-like bacteria.</title>
        <authorList>
            <person name="Fu J."/>
        </authorList>
    </citation>
    <scope>NUCLEOTIDE SEQUENCE [LARGE SCALE GENOMIC DNA]</scope>
    <source>
        <strain evidence="3 4">DKC-1</strain>
    </source>
</reference>
<feature type="signal peptide" evidence="2">
    <location>
        <begin position="1"/>
        <end position="22"/>
    </location>
</feature>
<evidence type="ECO:0000313" key="4">
    <source>
        <dbReference type="Proteomes" id="UP001620397"/>
    </source>
</evidence>
<dbReference type="EMBL" id="JADIKL010000007">
    <property type="protein sequence ID" value="MFK2931679.1"/>
    <property type="molecule type" value="Genomic_DNA"/>
</dbReference>
<evidence type="ECO:0000256" key="2">
    <source>
        <dbReference type="SAM" id="SignalP"/>
    </source>
</evidence>
<name>A0ABW8KM11_9GAMM</name>
<evidence type="ECO:0008006" key="5">
    <source>
        <dbReference type="Google" id="ProtNLM"/>
    </source>
</evidence>
<evidence type="ECO:0000256" key="1">
    <source>
        <dbReference type="SAM" id="MobiDB-lite"/>
    </source>
</evidence>
<organism evidence="3 4">
    <name type="scientific">Dyella agri</name>
    <dbReference type="NCBI Taxonomy" id="1926869"/>
    <lineage>
        <taxon>Bacteria</taxon>
        <taxon>Pseudomonadati</taxon>
        <taxon>Pseudomonadota</taxon>
        <taxon>Gammaproteobacteria</taxon>
        <taxon>Lysobacterales</taxon>
        <taxon>Rhodanobacteraceae</taxon>
        <taxon>Dyella</taxon>
    </lineage>
</organism>
<dbReference type="Proteomes" id="UP001620397">
    <property type="component" value="Unassembled WGS sequence"/>
</dbReference>
<dbReference type="CDD" id="cd15482">
    <property type="entry name" value="Sialidase_non-viral"/>
    <property type="match status" value="2"/>
</dbReference>
<dbReference type="InterPro" id="IPR015943">
    <property type="entry name" value="WD40/YVTN_repeat-like_dom_sf"/>
</dbReference>
<protein>
    <recommendedName>
        <fullName evidence="5">Sortilin N-terminal domain-containing protein</fullName>
    </recommendedName>
</protein>
<dbReference type="SUPFAM" id="SSF50939">
    <property type="entry name" value="Sialidases"/>
    <property type="match status" value="2"/>
</dbReference>
<keyword evidence="2" id="KW-0732">Signal</keyword>
<proteinExistence type="predicted"/>
<dbReference type="RefSeq" id="WP_404540527.1">
    <property type="nucleotide sequence ID" value="NZ_JADIKL010000007.1"/>
</dbReference>
<dbReference type="PANTHER" id="PTHR43739">
    <property type="entry name" value="XYLOGLUCANASE (EUROFUNG)"/>
    <property type="match status" value="1"/>
</dbReference>
<gene>
    <name evidence="3" type="ORF">ISP14_12845</name>
</gene>
<dbReference type="InterPro" id="IPR036278">
    <property type="entry name" value="Sialidase_sf"/>
</dbReference>
<accession>A0ABW8KM11</accession>
<evidence type="ECO:0000313" key="3">
    <source>
        <dbReference type="EMBL" id="MFK2931679.1"/>
    </source>
</evidence>
<feature type="region of interest" description="Disordered" evidence="1">
    <location>
        <begin position="845"/>
        <end position="865"/>
    </location>
</feature>
<dbReference type="Gene3D" id="2.130.10.10">
    <property type="entry name" value="YVTN repeat-like/Quinoprotein amine dehydrogenase"/>
    <property type="match status" value="5"/>
</dbReference>
<dbReference type="PANTHER" id="PTHR43739:SF5">
    <property type="entry name" value="EXO-ALPHA-SIALIDASE"/>
    <property type="match status" value="1"/>
</dbReference>
<feature type="chain" id="PRO_5046088626" description="Sortilin N-terminal domain-containing protein" evidence="2">
    <location>
        <begin position="23"/>
        <end position="1044"/>
    </location>
</feature>